<evidence type="ECO:0000313" key="3">
    <source>
        <dbReference type="EMBL" id="ODQ66898.1"/>
    </source>
</evidence>
<feature type="region of interest" description="Disordered" evidence="1">
    <location>
        <begin position="19"/>
        <end position="66"/>
    </location>
</feature>
<protein>
    <submittedName>
        <fullName evidence="3">Uncharacterized protein</fullName>
    </submittedName>
</protein>
<proteinExistence type="predicted"/>
<keyword evidence="4" id="KW-1185">Reference proteome</keyword>
<organism evidence="3 4">
    <name type="scientific">Nadsonia fulvescens var. elongata DSM 6958</name>
    <dbReference type="NCBI Taxonomy" id="857566"/>
    <lineage>
        <taxon>Eukaryota</taxon>
        <taxon>Fungi</taxon>
        <taxon>Dikarya</taxon>
        <taxon>Ascomycota</taxon>
        <taxon>Saccharomycotina</taxon>
        <taxon>Dipodascomycetes</taxon>
        <taxon>Dipodascales</taxon>
        <taxon>Dipodascales incertae sedis</taxon>
        <taxon>Nadsonia</taxon>
    </lineage>
</organism>
<feature type="compositionally biased region" description="Acidic residues" evidence="1">
    <location>
        <begin position="41"/>
        <end position="57"/>
    </location>
</feature>
<reference evidence="3 4" key="1">
    <citation type="journal article" date="2016" name="Proc. Natl. Acad. Sci. U.S.A.">
        <title>Comparative genomics of biotechnologically important yeasts.</title>
        <authorList>
            <person name="Riley R."/>
            <person name="Haridas S."/>
            <person name="Wolfe K.H."/>
            <person name="Lopes M.R."/>
            <person name="Hittinger C.T."/>
            <person name="Goeker M."/>
            <person name="Salamov A.A."/>
            <person name="Wisecaver J.H."/>
            <person name="Long T.M."/>
            <person name="Calvey C.H."/>
            <person name="Aerts A.L."/>
            <person name="Barry K.W."/>
            <person name="Choi C."/>
            <person name="Clum A."/>
            <person name="Coughlan A.Y."/>
            <person name="Deshpande S."/>
            <person name="Douglass A.P."/>
            <person name="Hanson S.J."/>
            <person name="Klenk H.-P."/>
            <person name="LaButti K.M."/>
            <person name="Lapidus A."/>
            <person name="Lindquist E.A."/>
            <person name="Lipzen A.M."/>
            <person name="Meier-Kolthoff J.P."/>
            <person name="Ohm R.A."/>
            <person name="Otillar R.P."/>
            <person name="Pangilinan J.L."/>
            <person name="Peng Y."/>
            <person name="Rokas A."/>
            <person name="Rosa C.A."/>
            <person name="Scheuner C."/>
            <person name="Sibirny A.A."/>
            <person name="Slot J.C."/>
            <person name="Stielow J.B."/>
            <person name="Sun H."/>
            <person name="Kurtzman C.P."/>
            <person name="Blackwell M."/>
            <person name="Grigoriev I.V."/>
            <person name="Jeffries T.W."/>
        </authorList>
    </citation>
    <scope>NUCLEOTIDE SEQUENCE [LARGE SCALE GENOMIC DNA]</scope>
    <source>
        <strain evidence="3 4">DSM 6958</strain>
    </source>
</reference>
<name>A0A1E3PNJ5_9ASCO</name>
<evidence type="ECO:0000313" key="4">
    <source>
        <dbReference type="Proteomes" id="UP000095009"/>
    </source>
</evidence>
<feature type="signal peptide" evidence="2">
    <location>
        <begin position="1"/>
        <end position="16"/>
    </location>
</feature>
<evidence type="ECO:0000256" key="1">
    <source>
        <dbReference type="SAM" id="MobiDB-lite"/>
    </source>
</evidence>
<feature type="chain" id="PRO_5009133910" evidence="2">
    <location>
        <begin position="17"/>
        <end position="236"/>
    </location>
</feature>
<accession>A0A1E3PNJ5</accession>
<dbReference type="Gene3D" id="3.30.450.30">
    <property type="entry name" value="Dynein light chain 2a, cytoplasmic"/>
    <property type="match status" value="1"/>
</dbReference>
<evidence type="ECO:0000256" key="2">
    <source>
        <dbReference type="SAM" id="SignalP"/>
    </source>
</evidence>
<gene>
    <name evidence="3" type="ORF">NADFUDRAFT_40085</name>
</gene>
<feature type="compositionally biased region" description="Polar residues" evidence="1">
    <location>
        <begin position="20"/>
        <end position="38"/>
    </location>
</feature>
<dbReference type="Proteomes" id="UP000095009">
    <property type="component" value="Unassembled WGS sequence"/>
</dbReference>
<sequence>MLKWKTLTATLRQILAASVPPSTAVKSSETLAQATYQNQDRDEDSVQDEDEDEDEDGNSQSLRRRDEKQLAIPSRIHGCLLISPAATLIVSCHLPVVSAPELVEKGIVSPARIERMIQQDRISCSDGADKVKALFVATAWAEYIRSLATIPSSILVHTKQGEAFYVYPVKTGGKADVRNVENINGKNTSPAVNPYLLLVVMAHTNVPAGMVDRRARQVVALLQDGLDTWKFYDDTK</sequence>
<dbReference type="EMBL" id="KV454407">
    <property type="protein sequence ID" value="ODQ66898.1"/>
    <property type="molecule type" value="Genomic_DNA"/>
</dbReference>
<keyword evidence="2" id="KW-0732">Signal</keyword>
<dbReference type="AlphaFoldDB" id="A0A1E3PNJ5"/>